<evidence type="ECO:0000256" key="1">
    <source>
        <dbReference type="SAM" id="MobiDB-lite"/>
    </source>
</evidence>
<name>A0A2H1VMG2_SPOFR</name>
<gene>
    <name evidence="2" type="ORF">SFRICE_014222</name>
</gene>
<organism evidence="2">
    <name type="scientific">Spodoptera frugiperda</name>
    <name type="common">Fall armyworm</name>
    <dbReference type="NCBI Taxonomy" id="7108"/>
    <lineage>
        <taxon>Eukaryota</taxon>
        <taxon>Metazoa</taxon>
        <taxon>Ecdysozoa</taxon>
        <taxon>Arthropoda</taxon>
        <taxon>Hexapoda</taxon>
        <taxon>Insecta</taxon>
        <taxon>Pterygota</taxon>
        <taxon>Neoptera</taxon>
        <taxon>Endopterygota</taxon>
        <taxon>Lepidoptera</taxon>
        <taxon>Glossata</taxon>
        <taxon>Ditrysia</taxon>
        <taxon>Noctuoidea</taxon>
        <taxon>Noctuidae</taxon>
        <taxon>Amphipyrinae</taxon>
        <taxon>Spodoptera</taxon>
    </lineage>
</organism>
<dbReference type="EMBL" id="ODYU01003350">
    <property type="protein sequence ID" value="SOQ41997.1"/>
    <property type="molecule type" value="Genomic_DNA"/>
</dbReference>
<reference evidence="2" key="1">
    <citation type="submission" date="2016-07" db="EMBL/GenBank/DDBJ databases">
        <authorList>
            <person name="Bretaudeau A."/>
        </authorList>
    </citation>
    <scope>NUCLEOTIDE SEQUENCE</scope>
    <source>
        <strain evidence="2">Rice</strain>
        <tissue evidence="2">Whole body</tissue>
    </source>
</reference>
<proteinExistence type="predicted"/>
<feature type="region of interest" description="Disordered" evidence="1">
    <location>
        <begin position="182"/>
        <end position="205"/>
    </location>
</feature>
<dbReference type="AlphaFoldDB" id="A0A2H1VMG2"/>
<evidence type="ECO:0000313" key="2">
    <source>
        <dbReference type="EMBL" id="SOQ41997.1"/>
    </source>
</evidence>
<sequence length="274" mass="30782">MTSVHGFLPIGASRSTRLKEPSDHHRWGPILLPRWLSGCKCDCWARDFGVSSRVRLSITGLYSDVRKFLSSSTDSGNVPVRLPEAQLAPFPILASPTTLKFLTPKRQCTCNASDISGVHERRRLFTIRLPEAQLPPPPFPIFLIPDFPNNSLIPNPQKVDNPLVMLLVFQVFMIDTDCLPSASKGADGSRDGKQSPPPMDTRNTRSVKELKSCWGIGAWEDWENWDSGNPTHTTQAGNLTYITKHNASVISRRFSNLKHIDWTYTNELLFTCEH</sequence>
<protein>
    <submittedName>
        <fullName evidence="2">SFRICE_014222</fullName>
    </submittedName>
</protein>
<accession>A0A2H1VMG2</accession>